<dbReference type="AlphaFoldDB" id="A0A8T0D9I3"/>
<dbReference type="EMBL" id="JTDF01009487">
    <property type="protein sequence ID" value="KAF8564162.1"/>
    <property type="molecule type" value="Genomic_DNA"/>
</dbReference>
<keyword evidence="3" id="KW-1185">Reference proteome</keyword>
<organism evidence="2 3">
    <name type="scientific">Paragonimus westermani</name>
    <dbReference type="NCBI Taxonomy" id="34504"/>
    <lineage>
        <taxon>Eukaryota</taxon>
        <taxon>Metazoa</taxon>
        <taxon>Spiralia</taxon>
        <taxon>Lophotrochozoa</taxon>
        <taxon>Platyhelminthes</taxon>
        <taxon>Trematoda</taxon>
        <taxon>Digenea</taxon>
        <taxon>Plagiorchiida</taxon>
        <taxon>Troglotremata</taxon>
        <taxon>Troglotrematidae</taxon>
        <taxon>Paragonimus</taxon>
    </lineage>
</organism>
<dbReference type="Pfam" id="PF10350">
    <property type="entry name" value="DUF2428"/>
    <property type="match status" value="1"/>
</dbReference>
<feature type="domain" description="DUF2428" evidence="1">
    <location>
        <begin position="27"/>
        <end position="111"/>
    </location>
</feature>
<reference evidence="2 3" key="1">
    <citation type="submission" date="2019-07" db="EMBL/GenBank/DDBJ databases">
        <title>Annotation for the trematode Paragonimus westermani.</title>
        <authorList>
            <person name="Choi Y.-J."/>
        </authorList>
    </citation>
    <scope>NUCLEOTIDE SEQUENCE [LARGE SCALE GENOMIC DNA]</scope>
    <source>
        <strain evidence="2">180907_Pwestermani</strain>
    </source>
</reference>
<evidence type="ECO:0000313" key="3">
    <source>
        <dbReference type="Proteomes" id="UP000699462"/>
    </source>
</evidence>
<dbReference type="OrthoDB" id="6614653at2759"/>
<dbReference type="InterPro" id="IPR019442">
    <property type="entry name" value="THADA/TRM732_DUF2428"/>
</dbReference>
<proteinExistence type="predicted"/>
<evidence type="ECO:0000313" key="2">
    <source>
        <dbReference type="EMBL" id="KAF8564162.1"/>
    </source>
</evidence>
<evidence type="ECO:0000259" key="1">
    <source>
        <dbReference type="Pfam" id="PF10350"/>
    </source>
</evidence>
<feature type="non-terminal residue" evidence="2">
    <location>
        <position position="1"/>
    </location>
</feature>
<gene>
    <name evidence="2" type="ORF">P879_08032</name>
</gene>
<dbReference type="Proteomes" id="UP000699462">
    <property type="component" value="Unassembled WGS sequence"/>
</dbReference>
<protein>
    <recommendedName>
        <fullName evidence="1">DUF2428 domain-containing protein</fullName>
    </recommendedName>
</protein>
<comment type="caution">
    <text evidence="2">The sequence shown here is derived from an EMBL/GenBank/DDBJ whole genome shotgun (WGS) entry which is preliminary data.</text>
</comment>
<accession>A0A8T0D9I3</accession>
<name>A0A8T0D9I3_9TREM</name>
<sequence length="133" mass="15164">FSADILARWAVIHAELEVPILDDRICDQCFRIGYLLLHILLHCRHRGTVEAVSSSLQDYLAISYRSNSLILCEDVLAICWEVLCRVEFSVTRRAAGLWPAVRAALVAERMRKPRLQVGHSFRLVQHAIFAPLI</sequence>